<dbReference type="OrthoDB" id="10263520at2759"/>
<dbReference type="PANTHER" id="PTHR12968">
    <property type="entry name" value="B9 DOMAIN-CONTAINING"/>
    <property type="match status" value="1"/>
</dbReference>
<dbReference type="AlphaFoldDB" id="A0A8E0S2W7"/>
<name>A0A8E0S2W7_9TREM</name>
<evidence type="ECO:0000256" key="5">
    <source>
        <dbReference type="ARBA" id="ARBA00023273"/>
    </source>
</evidence>
<evidence type="ECO:0000256" key="2">
    <source>
        <dbReference type="ARBA" id="ARBA00022490"/>
    </source>
</evidence>
<dbReference type="Proteomes" id="UP000728185">
    <property type="component" value="Unassembled WGS sequence"/>
</dbReference>
<keyword evidence="3" id="KW-0970">Cilium biogenesis/degradation</keyword>
<evidence type="ECO:0000256" key="3">
    <source>
        <dbReference type="ARBA" id="ARBA00022794"/>
    </source>
</evidence>
<dbReference type="PANTHER" id="PTHR12968:SF4">
    <property type="entry name" value="TECTONIC-LIKE COMPLEX MEMBER MKS1"/>
    <property type="match status" value="1"/>
</dbReference>
<keyword evidence="7" id="KW-1185">Reference proteome</keyword>
<keyword evidence="2" id="KW-0963">Cytoplasm</keyword>
<evidence type="ECO:0000256" key="4">
    <source>
        <dbReference type="ARBA" id="ARBA00023212"/>
    </source>
</evidence>
<evidence type="ECO:0000256" key="1">
    <source>
        <dbReference type="ARBA" id="ARBA00004120"/>
    </source>
</evidence>
<keyword evidence="5" id="KW-0966">Cell projection</keyword>
<dbReference type="InterPro" id="IPR010796">
    <property type="entry name" value="C2_B9-type_dom"/>
</dbReference>
<evidence type="ECO:0000313" key="7">
    <source>
        <dbReference type="Proteomes" id="UP000728185"/>
    </source>
</evidence>
<accession>A0A8E0S2W7</accession>
<gene>
    <name evidence="6" type="ORF">FBUS_04139</name>
</gene>
<evidence type="ECO:0008006" key="8">
    <source>
        <dbReference type="Google" id="ProtNLM"/>
    </source>
</evidence>
<organism evidence="6 7">
    <name type="scientific">Fasciolopsis buskii</name>
    <dbReference type="NCBI Taxonomy" id="27845"/>
    <lineage>
        <taxon>Eukaryota</taxon>
        <taxon>Metazoa</taxon>
        <taxon>Spiralia</taxon>
        <taxon>Lophotrochozoa</taxon>
        <taxon>Platyhelminthes</taxon>
        <taxon>Trematoda</taxon>
        <taxon>Digenea</taxon>
        <taxon>Plagiorchiida</taxon>
        <taxon>Echinostomata</taxon>
        <taxon>Echinostomatoidea</taxon>
        <taxon>Fasciolidae</taxon>
        <taxon>Fasciolopsis</taxon>
    </lineage>
</organism>
<proteinExistence type="predicted"/>
<dbReference type="EMBL" id="LUCM01003705">
    <property type="protein sequence ID" value="KAA0195435.1"/>
    <property type="molecule type" value="Genomic_DNA"/>
</dbReference>
<dbReference type="Pfam" id="PF07162">
    <property type="entry name" value="B9-C2"/>
    <property type="match status" value="1"/>
</dbReference>
<keyword evidence="4" id="KW-0206">Cytoskeleton</keyword>
<dbReference type="GO" id="GO:0060271">
    <property type="term" value="P:cilium assembly"/>
    <property type="evidence" value="ECO:0007669"/>
    <property type="project" value="TreeGrafter"/>
</dbReference>
<comment type="subcellular location">
    <subcellularLocation>
        <location evidence="1">Cytoplasm</location>
        <location evidence="1">Cytoskeleton</location>
        <location evidence="1">Cilium basal body</location>
    </subcellularLocation>
</comment>
<evidence type="ECO:0000313" key="6">
    <source>
        <dbReference type="EMBL" id="KAA0195435.1"/>
    </source>
</evidence>
<protein>
    <recommendedName>
        <fullName evidence="8">Meckel syndrome type 1 protein</fullName>
    </recommendedName>
</protein>
<reference evidence="6" key="1">
    <citation type="submission" date="2019-05" db="EMBL/GenBank/DDBJ databases">
        <title>Annotation for the trematode Fasciolopsis buski.</title>
        <authorList>
            <person name="Choi Y.-J."/>
        </authorList>
    </citation>
    <scope>NUCLEOTIDE SEQUENCE</scope>
    <source>
        <strain evidence="6">HT</strain>
        <tissue evidence="6">Whole worm</tissue>
    </source>
</reference>
<sequence>MQNASKIGNYVVVDPVRNFRIGVKLGRIITDLSNDGSPVVYDEEVVIRWQQKLFSPRERAFYSNASNCVTETHHIYHKEISSTKVDKPRKTRIFTYTEQDEFSSQIIAPVNRGISSCSFPLRKLQEVNLQLMPERLIKNTTQSGFSLVIEKPSSVQILVSHLPVKLGRAMYVMADLSDDIQECADIDDGTKPFKPSDEEVMLCVLTLGTHNVLSVFPDFSQMSVPYKISSPKSHNLFQYELTHMSPQMPSVEQEKENKLMKEIVIRENARMSTLIGNEFEMVCSLAFPIENIPHYLARTANFSPLCNGRNRTFLNSLKNKLIQRLCIKWMGNTQNTLSTFVCIFRFYFQEQISNFSHPLEFDLAYRAEINLDSRQPNAFKWPILFFEVSSLDFWTRTRTEGYGYLELPRTAGEHVLEVQCWRPVGESIIDELRRYFVGGTCQLEDMTYTGIPGTLEDKHLVKYGFRTQTTGVVKFRLNCAVQSWASLHKHVTKNAIRATDVEKKIALSHLNVASVIRKFLMTLTISPLFRCLSKCTESAVRNTTNCGKVQKDSSGLIWTERDLVTPTH</sequence>
<dbReference type="GO" id="GO:0036038">
    <property type="term" value="C:MKS complex"/>
    <property type="evidence" value="ECO:0007669"/>
    <property type="project" value="TreeGrafter"/>
</dbReference>
<comment type="caution">
    <text evidence="6">The sequence shown here is derived from an EMBL/GenBank/DDBJ whole genome shotgun (WGS) entry which is preliminary data.</text>
</comment>
<dbReference type="PROSITE" id="PS51381">
    <property type="entry name" value="C2_B9"/>
    <property type="match status" value="1"/>
</dbReference>